<reference evidence="2" key="1">
    <citation type="submission" date="2022-01" db="EMBL/GenBank/DDBJ databases">
        <title>Genome Sequence Resource for Two Populations of Ditylenchus destructor, the Migratory Endoparasitic Phytonematode.</title>
        <authorList>
            <person name="Zhang H."/>
            <person name="Lin R."/>
            <person name="Xie B."/>
        </authorList>
    </citation>
    <scope>NUCLEOTIDE SEQUENCE</scope>
    <source>
        <strain evidence="2">BazhouSP</strain>
    </source>
</reference>
<feature type="transmembrane region" description="Helical" evidence="1">
    <location>
        <begin position="222"/>
        <end position="244"/>
    </location>
</feature>
<proteinExistence type="predicted"/>
<keyword evidence="3" id="KW-1185">Reference proteome</keyword>
<organism evidence="2 3">
    <name type="scientific">Ditylenchus destructor</name>
    <dbReference type="NCBI Taxonomy" id="166010"/>
    <lineage>
        <taxon>Eukaryota</taxon>
        <taxon>Metazoa</taxon>
        <taxon>Ecdysozoa</taxon>
        <taxon>Nematoda</taxon>
        <taxon>Chromadorea</taxon>
        <taxon>Rhabditida</taxon>
        <taxon>Tylenchina</taxon>
        <taxon>Tylenchomorpha</taxon>
        <taxon>Sphaerularioidea</taxon>
        <taxon>Anguinidae</taxon>
        <taxon>Anguininae</taxon>
        <taxon>Ditylenchus</taxon>
    </lineage>
</organism>
<evidence type="ECO:0000313" key="3">
    <source>
        <dbReference type="Proteomes" id="UP001201812"/>
    </source>
</evidence>
<dbReference type="Proteomes" id="UP001201812">
    <property type="component" value="Unassembled WGS sequence"/>
</dbReference>
<gene>
    <name evidence="2" type="ORF">DdX_10535</name>
</gene>
<sequence length="281" mass="31055">MGHNNKPDQKTNGSLPLKDTAQFRPLIHQQQYSFSSADETADHCRSFVTFNKRYSMGVNGVTEAQSPAGANGTTDLNAKCCCGLLRIQVGAMLIAVFELAFFLYQIFATTMAYDKTGDEYALAFTLTLFSFVLAMIAVVLLLIGVHRRSPYFLVPHLLMQFAILCSTFLLAIYLILLIIGGTSVKLDAIFYEDSPRGELGLAQASQLPPIRATIVAKGLNTILILLLFITTVSFAVQFWFFVVVRRCYQLYRQGILEKPSLNGTTASVVLNNSDRSSKLVP</sequence>
<evidence type="ECO:0000313" key="2">
    <source>
        <dbReference type="EMBL" id="KAI1710834.1"/>
    </source>
</evidence>
<feature type="transmembrane region" description="Helical" evidence="1">
    <location>
        <begin position="157"/>
        <end position="179"/>
    </location>
</feature>
<feature type="transmembrane region" description="Helical" evidence="1">
    <location>
        <begin position="89"/>
        <end position="108"/>
    </location>
</feature>
<dbReference type="EMBL" id="JAKKPZ010000024">
    <property type="protein sequence ID" value="KAI1710834.1"/>
    <property type="molecule type" value="Genomic_DNA"/>
</dbReference>
<name>A0AAD4MZ35_9BILA</name>
<evidence type="ECO:0000256" key="1">
    <source>
        <dbReference type="SAM" id="Phobius"/>
    </source>
</evidence>
<comment type="caution">
    <text evidence="2">The sequence shown here is derived from an EMBL/GenBank/DDBJ whole genome shotgun (WGS) entry which is preliminary data.</text>
</comment>
<accession>A0AAD4MZ35</accession>
<keyword evidence="1" id="KW-0472">Membrane</keyword>
<keyword evidence="1" id="KW-0812">Transmembrane</keyword>
<feature type="transmembrane region" description="Helical" evidence="1">
    <location>
        <begin position="120"/>
        <end position="145"/>
    </location>
</feature>
<dbReference type="PANTHER" id="PTHR34851">
    <property type="entry name" value="PROTEIN CBG05235-RELATED"/>
    <property type="match status" value="1"/>
</dbReference>
<keyword evidence="1" id="KW-1133">Transmembrane helix</keyword>
<protein>
    <submittedName>
        <fullName evidence="2">Uncharacterized protein</fullName>
    </submittedName>
</protein>
<dbReference type="AlphaFoldDB" id="A0AAD4MZ35"/>